<sequence length="200" mass="23225">MEYSGNIIIKNLFKSYNQNNVFHGFNIEFQNHKINIVLGTSGCGKTTLLNIIAGTDKAYKGQVLVNRNSISYMFQEDRLLPNKTVLENIIFVLKSNMKKEQSENIANEYAKIMELERFKYKFPHELSGGMKRRVALGRTIAYNSNLILMDEPFKGLDDRLKDRIMDEILKVHKNRNNTMIIVTHDKREADKLGDIIYFLD</sequence>
<dbReference type="AlphaFoldDB" id="W6N7W1"/>
<dbReference type="SMART" id="SM00382">
    <property type="entry name" value="AAA"/>
    <property type="match status" value="1"/>
</dbReference>
<organism evidence="5 6">
    <name type="scientific">Clostridium tyrobutyricum DIVETGP</name>
    <dbReference type="NCBI Taxonomy" id="1408889"/>
    <lineage>
        <taxon>Bacteria</taxon>
        <taxon>Bacillati</taxon>
        <taxon>Bacillota</taxon>
        <taxon>Clostridia</taxon>
        <taxon>Eubacteriales</taxon>
        <taxon>Clostridiaceae</taxon>
        <taxon>Clostridium</taxon>
    </lineage>
</organism>
<evidence type="ECO:0000256" key="2">
    <source>
        <dbReference type="ARBA" id="ARBA00022741"/>
    </source>
</evidence>
<dbReference type="InterPro" id="IPR003439">
    <property type="entry name" value="ABC_transporter-like_ATP-bd"/>
</dbReference>
<dbReference type="GeneID" id="29418916"/>
<dbReference type="PROSITE" id="PS00211">
    <property type="entry name" value="ABC_TRANSPORTER_1"/>
    <property type="match status" value="1"/>
</dbReference>
<feature type="domain" description="ABC transporter" evidence="4">
    <location>
        <begin position="7"/>
        <end position="200"/>
    </location>
</feature>
<dbReference type="PROSITE" id="PS50893">
    <property type="entry name" value="ABC_TRANSPORTER_2"/>
    <property type="match status" value="1"/>
</dbReference>
<dbReference type="InterPro" id="IPR050093">
    <property type="entry name" value="ABC_SmlMolc_Importer"/>
</dbReference>
<dbReference type="EMBL" id="CBXI010000044">
    <property type="protein sequence ID" value="CDL92616.1"/>
    <property type="molecule type" value="Genomic_DNA"/>
</dbReference>
<dbReference type="InterPro" id="IPR017871">
    <property type="entry name" value="ABC_transporter-like_CS"/>
</dbReference>
<reference evidence="5 6" key="1">
    <citation type="journal article" date="2015" name="Genome Announc.">
        <title>Draft Genome Sequence of Clostridium tyrobutyricum Strain DIVETGP, Isolated from Cow's Milk for Grana Padano Production.</title>
        <authorList>
            <person name="Soggiu A."/>
            <person name="Piras C."/>
            <person name="Gaiarsa S."/>
            <person name="Sassera D."/>
            <person name="Roncada P."/>
            <person name="Bendixen E."/>
            <person name="Brasca M."/>
            <person name="Bonizzi L."/>
        </authorList>
    </citation>
    <scope>NUCLEOTIDE SEQUENCE [LARGE SCALE GENOMIC DNA]</scope>
    <source>
        <strain evidence="5 6">DIVETGP</strain>
    </source>
</reference>
<dbReference type="GO" id="GO:0016887">
    <property type="term" value="F:ATP hydrolysis activity"/>
    <property type="evidence" value="ECO:0007669"/>
    <property type="project" value="InterPro"/>
</dbReference>
<evidence type="ECO:0000256" key="3">
    <source>
        <dbReference type="ARBA" id="ARBA00022840"/>
    </source>
</evidence>
<dbReference type="Pfam" id="PF00005">
    <property type="entry name" value="ABC_tran"/>
    <property type="match status" value="1"/>
</dbReference>
<comment type="caution">
    <text evidence="5">The sequence shown here is derived from an EMBL/GenBank/DDBJ whole genome shotgun (WGS) entry which is preliminary data.</text>
</comment>
<evidence type="ECO:0000313" key="5">
    <source>
        <dbReference type="EMBL" id="CDL92616.1"/>
    </source>
</evidence>
<keyword evidence="2" id="KW-0547">Nucleotide-binding</keyword>
<dbReference type="PANTHER" id="PTHR42781">
    <property type="entry name" value="SPERMIDINE/PUTRESCINE IMPORT ATP-BINDING PROTEIN POTA"/>
    <property type="match status" value="1"/>
</dbReference>
<protein>
    <submittedName>
        <fullName evidence="5">Alkanesulfonates ABC transporter ATP-binding protein / Sulfonate ABC transporter, ATP-binding subunit SsuB</fullName>
    </submittedName>
</protein>
<dbReference type="GO" id="GO:0005524">
    <property type="term" value="F:ATP binding"/>
    <property type="evidence" value="ECO:0007669"/>
    <property type="project" value="UniProtKB-KW"/>
</dbReference>
<evidence type="ECO:0000313" key="6">
    <source>
        <dbReference type="Proteomes" id="UP000019482"/>
    </source>
</evidence>
<keyword evidence="1" id="KW-0813">Transport</keyword>
<dbReference type="Proteomes" id="UP000019482">
    <property type="component" value="Unassembled WGS sequence"/>
</dbReference>
<keyword evidence="3 5" id="KW-0067">ATP-binding</keyword>
<evidence type="ECO:0000256" key="1">
    <source>
        <dbReference type="ARBA" id="ARBA00022448"/>
    </source>
</evidence>
<dbReference type="InterPro" id="IPR003593">
    <property type="entry name" value="AAA+_ATPase"/>
</dbReference>
<dbReference type="PANTHER" id="PTHR42781:SF8">
    <property type="entry name" value="BICARBONATE TRANSPORT ATP-BINDING PROTEIN CMPC"/>
    <property type="match status" value="1"/>
</dbReference>
<name>W6N7W1_CLOTY</name>
<dbReference type="RefSeq" id="WP_017751044.1">
    <property type="nucleotide sequence ID" value="NZ_CBXI010000044.1"/>
</dbReference>
<evidence type="ECO:0000259" key="4">
    <source>
        <dbReference type="PROSITE" id="PS50893"/>
    </source>
</evidence>
<dbReference type="SUPFAM" id="SSF52540">
    <property type="entry name" value="P-loop containing nucleoside triphosphate hydrolases"/>
    <property type="match status" value="1"/>
</dbReference>
<dbReference type="OrthoDB" id="9801958at2"/>
<gene>
    <name evidence="5" type="ORF">CTDIVETGP_2686</name>
</gene>
<proteinExistence type="predicted"/>
<accession>W6N7W1</accession>
<dbReference type="Gene3D" id="3.40.50.300">
    <property type="entry name" value="P-loop containing nucleotide triphosphate hydrolases"/>
    <property type="match status" value="1"/>
</dbReference>
<dbReference type="InterPro" id="IPR027417">
    <property type="entry name" value="P-loop_NTPase"/>
</dbReference>
<keyword evidence="6" id="KW-1185">Reference proteome</keyword>